<evidence type="ECO:0000259" key="3">
    <source>
        <dbReference type="SMART" id="SM00854"/>
    </source>
</evidence>
<dbReference type="InterPro" id="IPR029052">
    <property type="entry name" value="Metallo-depent_PP-like"/>
</dbReference>
<dbReference type="SMART" id="SM00854">
    <property type="entry name" value="PGA_cap"/>
    <property type="match status" value="1"/>
</dbReference>
<feature type="domain" description="Capsule synthesis protein CapA" evidence="3">
    <location>
        <begin position="10"/>
        <end position="337"/>
    </location>
</feature>
<name>A0A381TTY4_9ZZZZ</name>
<dbReference type="PANTHER" id="PTHR33393">
    <property type="entry name" value="POLYGLUTAMINE SYNTHESIS ACCESSORY PROTEIN RV0574C-RELATED"/>
    <property type="match status" value="1"/>
</dbReference>
<organism evidence="4">
    <name type="scientific">marine metagenome</name>
    <dbReference type="NCBI Taxonomy" id="408172"/>
    <lineage>
        <taxon>unclassified sequences</taxon>
        <taxon>metagenomes</taxon>
        <taxon>ecological metagenomes</taxon>
    </lineage>
</organism>
<evidence type="ECO:0000256" key="2">
    <source>
        <dbReference type="SAM" id="MobiDB-lite"/>
    </source>
</evidence>
<gene>
    <name evidence="4" type="ORF">METZ01_LOCUS71822</name>
</gene>
<sequence length="444" mass="48578">MAMTIPGDFVLASVGDLMMRRPASRLADDAVQAALRLVREADLAVGNMEGELANLQDFEGPLNGFVGSHEVAADLKAIGFDMVNRAQNHLFDSEAAGMFSTNALLDEAGIAHAGTGRNLDEAAAPVYLELPQGRVAMVGMHAPLWQELRRLAATPQVGNLGGRPGLNMLHYSETLVVSDEQLASLKQVRDQFLEFRSNYDNPRPLPRNEPSDRVRFPASSSGREDPTYRAARPGETPGTIDYAINSNDLSRTLRSIRNAKRYADFVVATAHIHQGQSVLEQMHLSTKPPAFYVDLAHQAIDVGADAFVGHGVQLLRGVEIYKGKPIFYGLGEFFREAQWTLSEQLGQTDANQQSPRQNFARNFGGSTQSLESLVAVSHYEDGELAEVRLYPTELGVDGPDSRLGIPRLAQSDKAQEILERVQRLSRDFGTTIDIEGNVGVITIE</sequence>
<dbReference type="InterPro" id="IPR019079">
    <property type="entry name" value="Capsule_synth_CapA"/>
</dbReference>
<dbReference type="AlphaFoldDB" id="A0A381TTY4"/>
<proteinExistence type="inferred from homology"/>
<dbReference type="EMBL" id="UINC01005086">
    <property type="protein sequence ID" value="SVA18968.1"/>
    <property type="molecule type" value="Genomic_DNA"/>
</dbReference>
<dbReference type="Pfam" id="PF09587">
    <property type="entry name" value="PGA_cap"/>
    <property type="match status" value="1"/>
</dbReference>
<protein>
    <recommendedName>
        <fullName evidence="3">Capsule synthesis protein CapA domain-containing protein</fullName>
    </recommendedName>
</protein>
<accession>A0A381TTY4</accession>
<evidence type="ECO:0000256" key="1">
    <source>
        <dbReference type="ARBA" id="ARBA00005662"/>
    </source>
</evidence>
<dbReference type="SUPFAM" id="SSF56300">
    <property type="entry name" value="Metallo-dependent phosphatases"/>
    <property type="match status" value="1"/>
</dbReference>
<dbReference type="InterPro" id="IPR052169">
    <property type="entry name" value="CW_Biosynth-Accessory"/>
</dbReference>
<reference evidence="4" key="1">
    <citation type="submission" date="2018-05" db="EMBL/GenBank/DDBJ databases">
        <authorList>
            <person name="Lanie J.A."/>
            <person name="Ng W.-L."/>
            <person name="Kazmierczak K.M."/>
            <person name="Andrzejewski T.M."/>
            <person name="Davidsen T.M."/>
            <person name="Wayne K.J."/>
            <person name="Tettelin H."/>
            <person name="Glass J.I."/>
            <person name="Rusch D."/>
            <person name="Podicherti R."/>
            <person name="Tsui H.-C.T."/>
            <person name="Winkler M.E."/>
        </authorList>
    </citation>
    <scope>NUCLEOTIDE SEQUENCE</scope>
</reference>
<comment type="similarity">
    <text evidence="1">Belongs to the CapA family.</text>
</comment>
<dbReference type="PANTHER" id="PTHR33393:SF13">
    <property type="entry name" value="PGA BIOSYNTHESIS PROTEIN CAPA"/>
    <property type="match status" value="1"/>
</dbReference>
<evidence type="ECO:0000313" key="4">
    <source>
        <dbReference type="EMBL" id="SVA18968.1"/>
    </source>
</evidence>
<feature type="region of interest" description="Disordered" evidence="2">
    <location>
        <begin position="198"/>
        <end position="237"/>
    </location>
</feature>